<proteinExistence type="predicted"/>
<dbReference type="SUPFAM" id="SSF48452">
    <property type="entry name" value="TPR-like"/>
    <property type="match status" value="1"/>
</dbReference>
<dbReference type="InterPro" id="IPR011990">
    <property type="entry name" value="TPR-like_helical_dom_sf"/>
</dbReference>
<name>A0A820J2Q0_9BILA</name>
<protein>
    <submittedName>
        <fullName evidence="1">Uncharacterized protein</fullName>
    </submittedName>
</protein>
<dbReference type="SMART" id="SM00028">
    <property type="entry name" value="TPR"/>
    <property type="match status" value="4"/>
</dbReference>
<comment type="caution">
    <text evidence="1">The sequence shown here is derived from an EMBL/GenBank/DDBJ whole genome shotgun (WGS) entry which is preliminary data.</text>
</comment>
<evidence type="ECO:0000313" key="2">
    <source>
        <dbReference type="Proteomes" id="UP000663842"/>
    </source>
</evidence>
<dbReference type="Pfam" id="PF01785">
    <property type="entry name" value="Closter_coat"/>
    <property type="match status" value="1"/>
</dbReference>
<organism evidence="1 2">
    <name type="scientific">Rotaria magnacalcarata</name>
    <dbReference type="NCBI Taxonomy" id="392030"/>
    <lineage>
        <taxon>Eukaryota</taxon>
        <taxon>Metazoa</taxon>
        <taxon>Spiralia</taxon>
        <taxon>Gnathifera</taxon>
        <taxon>Rotifera</taxon>
        <taxon>Eurotatoria</taxon>
        <taxon>Bdelloidea</taxon>
        <taxon>Philodinida</taxon>
        <taxon>Philodinidae</taxon>
        <taxon>Rotaria</taxon>
    </lineage>
</organism>
<dbReference type="InterPro" id="IPR019734">
    <property type="entry name" value="TPR_rpt"/>
</dbReference>
<dbReference type="Proteomes" id="UP000663842">
    <property type="component" value="Unassembled WGS sequence"/>
</dbReference>
<sequence>MDDLERTKSSVLSTDDASDYEVNVSDELTVTFNTFKPISGRATFCDLNKESLKFLLTQALTEIMAHMHYDEHHFNQMWNLFHQRCFVNATAAQKIRNLADDYKADQAINYYSQDSCLFRFLNEILRLENFENLFKFGCYISDLYNQLENLEKQQIQNGRQNITVFRGKKYPTHVIQQLKDSVGNLITLNGLISTTKMYNVAARFAGIDPVPILKRLASFQMKRSPIFYGLHLENRIYEQLRSILDARLNYKYSDVGDILQQFGDHTSAIDFYQRMLDEDENISGQHRCRIYFNIGVIAEDSGRNRGAINYFKQVNSCVKSSESFDIEESTQLKPLIAPNIAATKLHIYNNLTRVYMNIEDERSARKYFQDAVEQNGSQFEHATVLRNFGFFEFKCRKLQDAKRYLEQAVDLVKNYVCYGDFKRSLDALLTHLPTSTGTSTTSS</sequence>
<dbReference type="InterPro" id="IPR002679">
    <property type="entry name" value="Closter_coat"/>
</dbReference>
<dbReference type="EMBL" id="CAJOBF010012412">
    <property type="protein sequence ID" value="CAF4318164.1"/>
    <property type="molecule type" value="Genomic_DNA"/>
</dbReference>
<gene>
    <name evidence="1" type="ORF">UXM345_LOCUS34314</name>
</gene>
<evidence type="ECO:0000313" key="1">
    <source>
        <dbReference type="EMBL" id="CAF4318164.1"/>
    </source>
</evidence>
<reference evidence="1" key="1">
    <citation type="submission" date="2021-02" db="EMBL/GenBank/DDBJ databases">
        <authorList>
            <person name="Nowell W R."/>
        </authorList>
    </citation>
    <scope>NUCLEOTIDE SEQUENCE</scope>
</reference>
<dbReference type="SUPFAM" id="SSF56399">
    <property type="entry name" value="ADP-ribosylation"/>
    <property type="match status" value="1"/>
</dbReference>
<dbReference type="AlphaFoldDB" id="A0A820J2Q0"/>
<accession>A0A820J2Q0</accession>
<dbReference type="Gene3D" id="1.25.40.10">
    <property type="entry name" value="Tetratricopeptide repeat domain"/>
    <property type="match status" value="1"/>
</dbReference>
<dbReference type="Pfam" id="PF13181">
    <property type="entry name" value="TPR_8"/>
    <property type="match status" value="2"/>
</dbReference>